<evidence type="ECO:0000313" key="2">
    <source>
        <dbReference type="EMBL" id="PWA88304.1"/>
    </source>
</evidence>
<reference evidence="2 3" key="1">
    <citation type="journal article" date="2018" name="Mol. Plant">
        <title>The genome of Artemisia annua provides insight into the evolution of Asteraceae family and artemisinin biosynthesis.</title>
        <authorList>
            <person name="Shen Q."/>
            <person name="Zhang L."/>
            <person name="Liao Z."/>
            <person name="Wang S."/>
            <person name="Yan T."/>
            <person name="Shi P."/>
            <person name="Liu M."/>
            <person name="Fu X."/>
            <person name="Pan Q."/>
            <person name="Wang Y."/>
            <person name="Lv Z."/>
            <person name="Lu X."/>
            <person name="Zhang F."/>
            <person name="Jiang W."/>
            <person name="Ma Y."/>
            <person name="Chen M."/>
            <person name="Hao X."/>
            <person name="Li L."/>
            <person name="Tang Y."/>
            <person name="Lv G."/>
            <person name="Zhou Y."/>
            <person name="Sun X."/>
            <person name="Brodelius P.E."/>
            <person name="Rose J.K.C."/>
            <person name="Tang K."/>
        </authorList>
    </citation>
    <scope>NUCLEOTIDE SEQUENCE [LARGE SCALE GENOMIC DNA]</scope>
    <source>
        <strain evidence="3">cv. Huhao1</strain>
        <tissue evidence="2">Leaf</tissue>
    </source>
</reference>
<dbReference type="OrthoDB" id="2015470at2759"/>
<organism evidence="2 3">
    <name type="scientific">Artemisia annua</name>
    <name type="common">Sweet wormwood</name>
    <dbReference type="NCBI Taxonomy" id="35608"/>
    <lineage>
        <taxon>Eukaryota</taxon>
        <taxon>Viridiplantae</taxon>
        <taxon>Streptophyta</taxon>
        <taxon>Embryophyta</taxon>
        <taxon>Tracheophyta</taxon>
        <taxon>Spermatophyta</taxon>
        <taxon>Magnoliopsida</taxon>
        <taxon>eudicotyledons</taxon>
        <taxon>Gunneridae</taxon>
        <taxon>Pentapetalae</taxon>
        <taxon>asterids</taxon>
        <taxon>campanulids</taxon>
        <taxon>Asterales</taxon>
        <taxon>Asteraceae</taxon>
        <taxon>Asteroideae</taxon>
        <taxon>Anthemideae</taxon>
        <taxon>Artemisiinae</taxon>
        <taxon>Artemisia</taxon>
    </lineage>
</organism>
<feature type="chain" id="PRO_5015514646" evidence="1">
    <location>
        <begin position="24"/>
        <end position="167"/>
    </location>
</feature>
<dbReference type="Proteomes" id="UP000245207">
    <property type="component" value="Unassembled WGS sequence"/>
</dbReference>
<name>A0A2U1PRD7_ARTAN</name>
<dbReference type="InterPro" id="IPR016605">
    <property type="entry name" value="Transptr_NO3_Nar2"/>
</dbReference>
<feature type="signal peptide" evidence="1">
    <location>
        <begin position="1"/>
        <end position="23"/>
    </location>
</feature>
<accession>A0A2U1PRD7</accession>
<dbReference type="GO" id="GO:0015112">
    <property type="term" value="F:nitrate transmembrane transporter activity"/>
    <property type="evidence" value="ECO:0007669"/>
    <property type="project" value="TreeGrafter"/>
</dbReference>
<keyword evidence="1" id="KW-0732">Signal</keyword>
<dbReference type="PANTHER" id="PTHR34806">
    <property type="entry name" value="HIGH-AFFINITY NITRATE TRANSPORTER 3.2"/>
    <property type="match status" value="1"/>
</dbReference>
<dbReference type="STRING" id="35608.A0A2U1PRD7"/>
<sequence>MEAHPAFLLLVVVISCFASASYAHNVHLSALNKSISVTTSTPSRVLRAGVDNITIMWSYNVSLLDTIPDTNYTTSKGKLCYAPVSQMGRNDRKTNDSLDFDMTCPVEIMRVPYQRLNNSYTWLIPSNTTTATYFVRVYIDKANKHETAYGQSTNEDKTTNLMIIQPS</sequence>
<comment type="caution">
    <text evidence="2">The sequence shown here is derived from an EMBL/GenBank/DDBJ whole genome shotgun (WGS) entry which is preliminary data.</text>
</comment>
<protein>
    <submittedName>
        <fullName evidence="2">High-affinity nitrate transporter</fullName>
    </submittedName>
</protein>
<evidence type="ECO:0000313" key="3">
    <source>
        <dbReference type="Proteomes" id="UP000245207"/>
    </source>
</evidence>
<proteinExistence type="predicted"/>
<keyword evidence="3" id="KW-1185">Reference proteome</keyword>
<evidence type="ECO:0000256" key="1">
    <source>
        <dbReference type="SAM" id="SignalP"/>
    </source>
</evidence>
<dbReference type="GO" id="GO:0005886">
    <property type="term" value="C:plasma membrane"/>
    <property type="evidence" value="ECO:0007669"/>
    <property type="project" value="TreeGrafter"/>
</dbReference>
<dbReference type="EMBL" id="PKPP01000826">
    <property type="protein sequence ID" value="PWA88304.1"/>
    <property type="molecule type" value="Genomic_DNA"/>
</dbReference>
<dbReference type="Pfam" id="PF16974">
    <property type="entry name" value="NAR2"/>
    <property type="match status" value="1"/>
</dbReference>
<dbReference type="PANTHER" id="PTHR34806:SF11">
    <property type="entry name" value="HIGH-AFFINITY NITRATE TRANSPORTER"/>
    <property type="match status" value="1"/>
</dbReference>
<dbReference type="AlphaFoldDB" id="A0A2U1PRD7"/>
<dbReference type="GO" id="GO:0010167">
    <property type="term" value="P:response to nitrate"/>
    <property type="evidence" value="ECO:0007669"/>
    <property type="project" value="InterPro"/>
</dbReference>
<gene>
    <name evidence="2" type="ORF">CTI12_AA121360</name>
</gene>